<evidence type="ECO:0000256" key="1">
    <source>
        <dbReference type="SAM" id="MobiDB-lite"/>
    </source>
</evidence>
<evidence type="ECO:0000313" key="2">
    <source>
        <dbReference type="EMBL" id="CCQ43816.1"/>
    </source>
</evidence>
<feature type="compositionally biased region" description="Low complexity" evidence="1">
    <location>
        <begin position="42"/>
        <end position="56"/>
    </location>
</feature>
<dbReference type="EMBL" id="HF584319">
    <property type="protein sequence ID" value="CCQ43816.1"/>
    <property type="molecule type" value="Genomic_DNA"/>
</dbReference>
<feature type="region of interest" description="Disordered" evidence="1">
    <location>
        <begin position="1"/>
        <end position="64"/>
    </location>
</feature>
<feature type="compositionally biased region" description="Basic residues" evidence="1">
    <location>
        <begin position="1"/>
        <end position="11"/>
    </location>
</feature>
<name>L8EAN1_HUMAN</name>
<dbReference type="ChiTaRS" id="SEPT4">
    <property type="organism name" value="human"/>
</dbReference>
<sequence>MRAATHQRLRPGHPGPKSRSQGPRPRTSMMMTWSSDPPRGPSPLTTSSTSVPQPLSAHLPGPAAHGASLIPMIPLRMTRSMWALQPSPTKSTESP</sequence>
<protein>
    <submittedName>
        <fullName evidence="2">Alternative protein SEPT4</fullName>
    </submittedName>
</protein>
<reference evidence="2" key="1">
    <citation type="journal article" date="2013" name="PLoS ONE">
        <title>Direct detection of alternative open reading frames translation products in human significantly expands the proteome.</title>
        <authorList>
            <person name="Vanderperre B."/>
            <person name="Lucier J.-F."/>
            <person name="Motard J."/>
            <person name="Tremblay G."/>
            <person name="Vanderperre S."/>
            <person name="Wisztorski M."/>
            <person name="Salzet M."/>
            <person name="Boisvert F.-M."/>
            <person name="Roucou X."/>
        </authorList>
    </citation>
    <scope>NUCLEOTIDE SEQUENCE</scope>
</reference>
<proteinExistence type="predicted"/>
<gene>
    <name evidence="2" type="primary">SEPT4</name>
</gene>
<organism evidence="2">
    <name type="scientific">Homo sapiens</name>
    <name type="common">Human</name>
    <dbReference type="NCBI Taxonomy" id="9606"/>
    <lineage>
        <taxon>Eukaryota</taxon>
        <taxon>Metazoa</taxon>
        <taxon>Chordata</taxon>
        <taxon>Craniata</taxon>
        <taxon>Vertebrata</taxon>
        <taxon>Euteleostomi</taxon>
        <taxon>Mammalia</taxon>
        <taxon>Eutheria</taxon>
        <taxon>Euarchontoglires</taxon>
        <taxon>Primates</taxon>
        <taxon>Haplorrhini</taxon>
        <taxon>Catarrhini</taxon>
        <taxon>Hominidae</taxon>
        <taxon>Homo</taxon>
    </lineage>
</organism>
<accession>L8EAN1</accession>
<dbReference type="AlphaFoldDB" id="L8EAN1"/>